<proteinExistence type="predicted"/>
<dbReference type="EMBL" id="BEWI01000030">
    <property type="protein sequence ID" value="GAY20586.1"/>
    <property type="molecule type" value="Genomic_DNA"/>
</dbReference>
<comment type="caution">
    <text evidence="1">The sequence shown here is derived from an EMBL/GenBank/DDBJ whole genome shotgun (WGS) entry which is preliminary data.</text>
</comment>
<dbReference type="Proteomes" id="UP000221538">
    <property type="component" value="Unassembled WGS sequence"/>
</dbReference>
<protein>
    <submittedName>
        <fullName evidence="1">Uncharacterized protein</fullName>
    </submittedName>
</protein>
<accession>A0A292ZCB5</accession>
<evidence type="ECO:0000313" key="1">
    <source>
        <dbReference type="EMBL" id="GAY20586.1"/>
    </source>
</evidence>
<sequence length="42" mass="4467">MLPWEILSFFLTLSMAGIMAVAGRSATVLAVKKFALRALVAA</sequence>
<name>A0A292ZCB5_SPHSA</name>
<evidence type="ECO:0000313" key="2">
    <source>
        <dbReference type="Proteomes" id="UP000221538"/>
    </source>
</evidence>
<organism evidence="1 2">
    <name type="scientific">Sphingobium fuliginis (strain ATCC 27551)</name>
    <dbReference type="NCBI Taxonomy" id="336203"/>
    <lineage>
        <taxon>Bacteria</taxon>
        <taxon>Pseudomonadati</taxon>
        <taxon>Pseudomonadota</taxon>
        <taxon>Alphaproteobacteria</taxon>
        <taxon>Sphingomonadales</taxon>
        <taxon>Sphingomonadaceae</taxon>
        <taxon>Sphingobium</taxon>
    </lineage>
</organism>
<reference evidence="1 2" key="2">
    <citation type="journal article" date="2013" name="Environ. Sci. Technol.">
        <title>The 4-tert-butylphenol-utilizing bacterium Sphingobium fuliginis OMI can degrade bisphenols via phenolic ring hydroxylation and meta-cleavage pathway.</title>
        <authorList>
            <person name="Ogata Y."/>
            <person name="Goda S."/>
            <person name="Toyama T."/>
            <person name="Sei K."/>
            <person name="Ike M."/>
        </authorList>
    </citation>
    <scope>NUCLEOTIDE SEQUENCE [LARGE SCALE GENOMIC DNA]</scope>
    <source>
        <strain evidence="1 2">OMI</strain>
    </source>
</reference>
<gene>
    <name evidence="1" type="ORF">SFOMI_1111</name>
</gene>
<dbReference type="AlphaFoldDB" id="A0A292ZCB5"/>
<reference evidence="1 2" key="1">
    <citation type="journal article" date="2013" name="Biodegradation">
        <title>Occurrence of 4-tert-butylphenol (4-t-BP) biodegradation in an aquatic sample caused by the presence of Spirodela polyrrhiza and isolation of a 4-t-BP-utilizing bacterium.</title>
        <authorList>
            <person name="Ogata Y."/>
            <person name="Toyama T."/>
            <person name="Yu N."/>
            <person name="Wang X."/>
            <person name="Sei K."/>
            <person name="Ike M."/>
        </authorList>
    </citation>
    <scope>NUCLEOTIDE SEQUENCE [LARGE SCALE GENOMIC DNA]</scope>
    <source>
        <strain evidence="1 2">OMI</strain>
    </source>
</reference>